<evidence type="ECO:0000256" key="6">
    <source>
        <dbReference type="SAM" id="MobiDB-lite"/>
    </source>
</evidence>
<evidence type="ECO:0000313" key="8">
    <source>
        <dbReference type="EMBL" id="CAF0737440.1"/>
    </source>
</evidence>
<organism evidence="8 10">
    <name type="scientific">Didymodactylos carnosus</name>
    <dbReference type="NCBI Taxonomy" id="1234261"/>
    <lineage>
        <taxon>Eukaryota</taxon>
        <taxon>Metazoa</taxon>
        <taxon>Spiralia</taxon>
        <taxon>Gnathifera</taxon>
        <taxon>Rotifera</taxon>
        <taxon>Eurotatoria</taxon>
        <taxon>Bdelloidea</taxon>
        <taxon>Philodinida</taxon>
        <taxon>Philodinidae</taxon>
        <taxon>Didymodactylos</taxon>
    </lineage>
</organism>
<name>A0A813NEC4_9BILA</name>
<dbReference type="Gene3D" id="1.10.510.10">
    <property type="entry name" value="Transferase(Phosphotransferase) domain 1"/>
    <property type="match status" value="1"/>
</dbReference>
<dbReference type="InterPro" id="IPR000719">
    <property type="entry name" value="Prot_kinase_dom"/>
</dbReference>
<dbReference type="InterPro" id="IPR011009">
    <property type="entry name" value="Kinase-like_dom_sf"/>
</dbReference>
<feature type="compositionally biased region" description="Polar residues" evidence="6">
    <location>
        <begin position="9"/>
        <end position="21"/>
    </location>
</feature>
<dbReference type="OrthoDB" id="266718at2759"/>
<evidence type="ECO:0000259" key="7">
    <source>
        <dbReference type="PROSITE" id="PS50011"/>
    </source>
</evidence>
<proteinExistence type="predicted"/>
<evidence type="ECO:0000256" key="1">
    <source>
        <dbReference type="ARBA" id="ARBA00022527"/>
    </source>
</evidence>
<dbReference type="Proteomes" id="UP000681722">
    <property type="component" value="Unassembled WGS sequence"/>
</dbReference>
<evidence type="ECO:0000256" key="3">
    <source>
        <dbReference type="ARBA" id="ARBA00022741"/>
    </source>
</evidence>
<dbReference type="PANTHER" id="PTHR11584:SF369">
    <property type="entry name" value="MITOGEN-ACTIVATED PROTEIN KINASE KINASE KINASE 19-RELATED"/>
    <property type="match status" value="1"/>
</dbReference>
<dbReference type="SUPFAM" id="SSF56112">
    <property type="entry name" value="Protein kinase-like (PK-like)"/>
    <property type="match status" value="1"/>
</dbReference>
<keyword evidence="10" id="KW-1185">Reference proteome</keyword>
<dbReference type="AlphaFoldDB" id="A0A813NEC4"/>
<keyword evidence="2" id="KW-0808">Transferase</keyword>
<protein>
    <recommendedName>
        <fullName evidence="7">Protein kinase domain-containing protein</fullName>
    </recommendedName>
</protein>
<evidence type="ECO:0000313" key="10">
    <source>
        <dbReference type="Proteomes" id="UP000663829"/>
    </source>
</evidence>
<feature type="domain" description="Protein kinase" evidence="7">
    <location>
        <begin position="1"/>
        <end position="107"/>
    </location>
</feature>
<keyword evidence="4" id="KW-0418">Kinase</keyword>
<dbReference type="Proteomes" id="UP000663829">
    <property type="component" value="Unassembled WGS sequence"/>
</dbReference>
<keyword evidence="3" id="KW-0547">Nucleotide-binding</keyword>
<accession>A0A813NEC4</accession>
<dbReference type="PROSITE" id="PS50011">
    <property type="entry name" value="PROTEIN_KINASE_DOM"/>
    <property type="match status" value="1"/>
</dbReference>
<dbReference type="GO" id="GO:0005524">
    <property type="term" value="F:ATP binding"/>
    <property type="evidence" value="ECO:0007669"/>
    <property type="project" value="UniProtKB-KW"/>
</dbReference>
<evidence type="ECO:0000256" key="4">
    <source>
        <dbReference type="ARBA" id="ARBA00022777"/>
    </source>
</evidence>
<evidence type="ECO:0000313" key="9">
    <source>
        <dbReference type="EMBL" id="CAF3515458.1"/>
    </source>
</evidence>
<comment type="caution">
    <text evidence="8">The sequence shown here is derived from an EMBL/GenBank/DDBJ whole genome shotgun (WGS) entry which is preliminary data.</text>
</comment>
<dbReference type="EMBL" id="CAJNOQ010000004">
    <property type="protein sequence ID" value="CAF0737440.1"/>
    <property type="molecule type" value="Genomic_DNA"/>
</dbReference>
<dbReference type="GO" id="GO:0004674">
    <property type="term" value="F:protein serine/threonine kinase activity"/>
    <property type="evidence" value="ECO:0007669"/>
    <property type="project" value="UniProtKB-KW"/>
</dbReference>
<reference evidence="8" key="1">
    <citation type="submission" date="2021-02" db="EMBL/GenBank/DDBJ databases">
        <authorList>
            <person name="Nowell W R."/>
        </authorList>
    </citation>
    <scope>NUCLEOTIDE SEQUENCE</scope>
</reference>
<keyword evidence="1" id="KW-0723">Serine/threonine-protein kinase</keyword>
<dbReference type="EMBL" id="CAJOBC010000004">
    <property type="protein sequence ID" value="CAF3515458.1"/>
    <property type="molecule type" value="Genomic_DNA"/>
</dbReference>
<evidence type="ECO:0000256" key="2">
    <source>
        <dbReference type="ARBA" id="ARBA00022679"/>
    </source>
</evidence>
<gene>
    <name evidence="8" type="ORF">GPM918_LOCUS64</name>
    <name evidence="9" type="ORF">SRO942_LOCUS65</name>
</gene>
<dbReference type="PANTHER" id="PTHR11584">
    <property type="entry name" value="SERINE/THREONINE PROTEIN KINASE"/>
    <property type="match status" value="1"/>
</dbReference>
<keyword evidence="5" id="KW-0067">ATP-binding</keyword>
<dbReference type="Pfam" id="PF00069">
    <property type="entry name" value="Pkinase"/>
    <property type="match status" value="1"/>
</dbReference>
<sequence length="115" mass="13111">MKILEDQTRISSTPHWASPETIQGTTYGRKADIWSLGCSVVEMFTKNPPWHELSPIAAIFQIATCDKPKYTLPETASIFARQFLDLCFTKDYHQRPTADDLLKHPFILDQLSSVL</sequence>
<evidence type="ECO:0000256" key="5">
    <source>
        <dbReference type="ARBA" id="ARBA00022840"/>
    </source>
</evidence>
<feature type="region of interest" description="Disordered" evidence="6">
    <location>
        <begin position="1"/>
        <end position="21"/>
    </location>
</feature>